<keyword evidence="3" id="KW-0805">Transcription regulation</keyword>
<dbReference type="GO" id="GO:0005654">
    <property type="term" value="C:nucleoplasm"/>
    <property type="evidence" value="ECO:0007669"/>
    <property type="project" value="UniProtKB-ARBA"/>
</dbReference>
<evidence type="ECO:0000313" key="7">
    <source>
        <dbReference type="EMBL" id="KAJ3138791.1"/>
    </source>
</evidence>
<keyword evidence="2" id="KW-0678">Repressor</keyword>
<dbReference type="GO" id="GO:0010468">
    <property type="term" value="P:regulation of gene expression"/>
    <property type="evidence" value="ECO:0007669"/>
    <property type="project" value="UniProtKB-ARBA"/>
</dbReference>
<comment type="caution">
    <text evidence="7">The sequence shown here is derived from an EMBL/GenBank/DDBJ whole genome shotgun (WGS) entry which is preliminary data.</text>
</comment>
<evidence type="ECO:0000256" key="3">
    <source>
        <dbReference type="ARBA" id="ARBA00023015"/>
    </source>
</evidence>
<evidence type="ECO:0000256" key="5">
    <source>
        <dbReference type="ARBA" id="ARBA00023242"/>
    </source>
</evidence>
<evidence type="ECO:0000256" key="2">
    <source>
        <dbReference type="ARBA" id="ARBA00022491"/>
    </source>
</evidence>
<comment type="subcellular location">
    <subcellularLocation>
        <location evidence="1">Nucleus</location>
    </subcellularLocation>
</comment>
<gene>
    <name evidence="7" type="ORF">HK100_012251</name>
</gene>
<organism evidence="7 8">
    <name type="scientific">Physocladia obscura</name>
    <dbReference type="NCBI Taxonomy" id="109957"/>
    <lineage>
        <taxon>Eukaryota</taxon>
        <taxon>Fungi</taxon>
        <taxon>Fungi incertae sedis</taxon>
        <taxon>Chytridiomycota</taxon>
        <taxon>Chytridiomycota incertae sedis</taxon>
        <taxon>Chytridiomycetes</taxon>
        <taxon>Chytridiales</taxon>
        <taxon>Chytriomycetaceae</taxon>
        <taxon>Physocladia</taxon>
    </lineage>
</organism>
<evidence type="ECO:0000256" key="6">
    <source>
        <dbReference type="SAM" id="MobiDB-lite"/>
    </source>
</evidence>
<dbReference type="PANTHER" id="PTHR21964">
    <property type="entry name" value="BREAST CANCER METASTASIS-SUPPRESSOR 1"/>
    <property type="match status" value="1"/>
</dbReference>
<proteinExistence type="predicted"/>
<feature type="region of interest" description="Disordered" evidence="6">
    <location>
        <begin position="157"/>
        <end position="189"/>
    </location>
</feature>
<keyword evidence="8" id="KW-1185">Reference proteome</keyword>
<dbReference type="SMART" id="SM01401">
    <property type="entry name" value="Sds3"/>
    <property type="match status" value="1"/>
</dbReference>
<protein>
    <submittedName>
        <fullName evidence="7">Uncharacterized protein</fullName>
    </submittedName>
</protein>
<reference evidence="7" key="1">
    <citation type="submission" date="2020-05" db="EMBL/GenBank/DDBJ databases">
        <title>Phylogenomic resolution of chytrid fungi.</title>
        <authorList>
            <person name="Stajich J.E."/>
            <person name="Amses K."/>
            <person name="Simmons R."/>
            <person name="Seto K."/>
            <person name="Myers J."/>
            <person name="Bonds A."/>
            <person name="Quandt C.A."/>
            <person name="Barry K."/>
            <person name="Liu P."/>
            <person name="Grigoriev I."/>
            <person name="Longcore J.E."/>
            <person name="James T.Y."/>
        </authorList>
    </citation>
    <scope>NUCLEOTIDE SEQUENCE</scope>
    <source>
        <strain evidence="7">JEL0513</strain>
    </source>
</reference>
<dbReference type="AlphaFoldDB" id="A0AAD5T991"/>
<evidence type="ECO:0000256" key="4">
    <source>
        <dbReference type="ARBA" id="ARBA00023163"/>
    </source>
</evidence>
<accession>A0AAD5T991</accession>
<evidence type="ECO:0000256" key="1">
    <source>
        <dbReference type="ARBA" id="ARBA00004123"/>
    </source>
</evidence>
<dbReference type="Proteomes" id="UP001211907">
    <property type="component" value="Unassembled WGS sequence"/>
</dbReference>
<keyword evidence="5" id="KW-0539">Nucleus</keyword>
<sequence length="208" mass="24398">MDHVSDEPTLLAQLPSKKEKRHREFVERVELIGRDFAENKERIYFEKLAAFKQELRDVQDGTHHEFGERVALLEFERKAAIRKAELFRNYQLECANAMYQAEKEAYDQEYLLEKQGLREKILSQLEDRRKKLKEDRDYFDASNEVSDSNKAIYTRKTTRAQAAKLPDDKKEGRFKAKGKASTGPSLPIQVKDHELYDDLTILKRSSRG</sequence>
<evidence type="ECO:0000313" key="8">
    <source>
        <dbReference type="Proteomes" id="UP001211907"/>
    </source>
</evidence>
<dbReference type="Pfam" id="PF08598">
    <property type="entry name" value="Sds3"/>
    <property type="match status" value="1"/>
</dbReference>
<dbReference type="InterPro" id="IPR013907">
    <property type="entry name" value="Sds3"/>
</dbReference>
<keyword evidence="4" id="KW-0804">Transcription</keyword>
<name>A0AAD5T991_9FUNG</name>
<feature type="compositionally biased region" description="Basic and acidic residues" evidence="6">
    <location>
        <begin position="165"/>
        <end position="174"/>
    </location>
</feature>
<dbReference type="EMBL" id="JADGJH010000086">
    <property type="protein sequence ID" value="KAJ3138791.1"/>
    <property type="molecule type" value="Genomic_DNA"/>
</dbReference>